<dbReference type="Proteomes" id="UP000680656">
    <property type="component" value="Chromosome"/>
</dbReference>
<keyword evidence="3" id="KW-1185">Reference proteome</keyword>
<dbReference type="KEGG" id="mrtj:KHC33_10805"/>
<organism evidence="2 3">
    <name type="scientific">Methanospirillum purgamenti</name>
    <dbReference type="NCBI Taxonomy" id="2834276"/>
    <lineage>
        <taxon>Archaea</taxon>
        <taxon>Methanobacteriati</taxon>
        <taxon>Methanobacteriota</taxon>
        <taxon>Stenosarchaea group</taxon>
        <taxon>Methanomicrobia</taxon>
        <taxon>Methanomicrobiales</taxon>
        <taxon>Methanospirillaceae</taxon>
        <taxon>Methanospirillum</taxon>
    </lineage>
</organism>
<evidence type="ECO:0000313" key="2">
    <source>
        <dbReference type="EMBL" id="QVV87830.1"/>
    </source>
</evidence>
<protein>
    <recommendedName>
        <fullName evidence="1">CARDB domain-containing protein</fullName>
    </recommendedName>
</protein>
<accession>A0A8E7AV37</accession>
<proteinExistence type="predicted"/>
<gene>
    <name evidence="2" type="ORF">KHC33_10805</name>
</gene>
<dbReference type="GeneID" id="65097679"/>
<dbReference type="RefSeq" id="WP_214418649.1">
    <property type="nucleotide sequence ID" value="NZ_CP075546.1"/>
</dbReference>
<reference evidence="2 3" key="1">
    <citation type="submission" date="2021-05" db="EMBL/GenBank/DDBJ databases">
        <title>A novel Methanospirillum isolate from a pyrite-forming mixed culture.</title>
        <authorList>
            <person name="Bunk B."/>
            <person name="Sproer C."/>
            <person name="Spring S."/>
            <person name="Pester M."/>
        </authorList>
    </citation>
    <scope>NUCLEOTIDE SEQUENCE [LARGE SCALE GENOMIC DNA]</scope>
    <source>
        <strain evidence="2 3">J.3.6.1-F.2.7.3</strain>
    </source>
</reference>
<dbReference type="Pfam" id="PF07705">
    <property type="entry name" value="CARDB"/>
    <property type="match status" value="1"/>
</dbReference>
<name>A0A8E7AV37_9EURY</name>
<dbReference type="AlphaFoldDB" id="A0A8E7AV37"/>
<dbReference type="InterPro" id="IPR011635">
    <property type="entry name" value="CARDB"/>
</dbReference>
<dbReference type="Gene3D" id="2.60.40.10">
    <property type="entry name" value="Immunoglobulins"/>
    <property type="match status" value="1"/>
</dbReference>
<dbReference type="EMBL" id="CP075546">
    <property type="protein sequence ID" value="QVV87830.1"/>
    <property type="molecule type" value="Genomic_DNA"/>
</dbReference>
<evidence type="ECO:0000313" key="3">
    <source>
        <dbReference type="Proteomes" id="UP000680656"/>
    </source>
</evidence>
<dbReference type="InterPro" id="IPR013783">
    <property type="entry name" value="Ig-like_fold"/>
</dbReference>
<evidence type="ECO:0000259" key="1">
    <source>
        <dbReference type="Pfam" id="PF07705"/>
    </source>
</evidence>
<sequence length="305" mass="33262">MHQTWSSIYMISISYSRITAVILIFLIGSSHSVLAFETEQSEVLNIDGLKLDDGMIIAHITLPERIQTSIRPITVGLFVHDVSCSDAPLIGWGQMIPDPDSHVGISLYGHIPLGLTSGNITVQAATNMNDKFPTLCSPYISPPKPLEYAVSSKEPAEIDSWYNSHTIETKSKPQYIIEDIIVSSDYMWVSPGSLIKPEVVVKNQGEDDTSPIPVQVDAYLGERLLTPNEAQISPLMNGEKKTFTLSYSIPSDMDYGTYDLTMVLDPNLLTGKGDAYSSGGKISLSTPDDDSFIGCAACWAAAHNN</sequence>
<feature type="domain" description="CARDB" evidence="1">
    <location>
        <begin position="189"/>
        <end position="267"/>
    </location>
</feature>